<feature type="chain" id="PRO_5034168461" evidence="2">
    <location>
        <begin position="21"/>
        <end position="161"/>
    </location>
</feature>
<gene>
    <name evidence="3" type="ORF">F8M41_009356</name>
</gene>
<evidence type="ECO:0000256" key="1">
    <source>
        <dbReference type="SAM" id="MobiDB-lite"/>
    </source>
</evidence>
<name>A0A8H4AV43_GIGMA</name>
<dbReference type="Proteomes" id="UP000439903">
    <property type="component" value="Unassembled WGS sequence"/>
</dbReference>
<evidence type="ECO:0000313" key="3">
    <source>
        <dbReference type="EMBL" id="KAF0536095.1"/>
    </source>
</evidence>
<keyword evidence="4" id="KW-1185">Reference proteome</keyword>
<feature type="region of interest" description="Disordered" evidence="1">
    <location>
        <begin position="124"/>
        <end position="147"/>
    </location>
</feature>
<proteinExistence type="predicted"/>
<feature type="signal peptide" evidence="2">
    <location>
        <begin position="1"/>
        <end position="20"/>
    </location>
</feature>
<dbReference type="AlphaFoldDB" id="A0A8H4AV43"/>
<evidence type="ECO:0000313" key="4">
    <source>
        <dbReference type="Proteomes" id="UP000439903"/>
    </source>
</evidence>
<organism evidence="3 4">
    <name type="scientific">Gigaspora margarita</name>
    <dbReference type="NCBI Taxonomy" id="4874"/>
    <lineage>
        <taxon>Eukaryota</taxon>
        <taxon>Fungi</taxon>
        <taxon>Fungi incertae sedis</taxon>
        <taxon>Mucoromycota</taxon>
        <taxon>Glomeromycotina</taxon>
        <taxon>Glomeromycetes</taxon>
        <taxon>Diversisporales</taxon>
        <taxon>Gigasporaceae</taxon>
        <taxon>Gigaspora</taxon>
    </lineage>
</organism>
<reference evidence="3 4" key="1">
    <citation type="journal article" date="2019" name="Environ. Microbiol.">
        <title>At the nexus of three kingdoms: the genome of the mycorrhizal fungus Gigaspora margarita provides insights into plant, endobacterial and fungal interactions.</title>
        <authorList>
            <person name="Venice F."/>
            <person name="Ghignone S."/>
            <person name="Salvioli di Fossalunga A."/>
            <person name="Amselem J."/>
            <person name="Novero M."/>
            <person name="Xianan X."/>
            <person name="Sedzielewska Toro K."/>
            <person name="Morin E."/>
            <person name="Lipzen A."/>
            <person name="Grigoriev I.V."/>
            <person name="Henrissat B."/>
            <person name="Martin F.M."/>
            <person name="Bonfante P."/>
        </authorList>
    </citation>
    <scope>NUCLEOTIDE SEQUENCE [LARGE SCALE GENOMIC DNA]</scope>
    <source>
        <strain evidence="3 4">BEG34</strain>
    </source>
</reference>
<dbReference type="OrthoDB" id="2430869at2759"/>
<protein>
    <submittedName>
        <fullName evidence="3">Uncharacterized protein</fullName>
    </submittedName>
</protein>
<sequence>MKISQIVAFHILMILRCWYSDEHYSKSDELLISQPSITYKDGSATSNFISDLTLMHPSSGISFNISKILNNHRAYGVTNGLCKKAMVVGLDAGSAVMEALNKFLEKFIQQYSVDSSQHLVVNTDSNKIQNNESSESSDLDDNQENVIPFDVSTIQDPVVKK</sequence>
<keyword evidence="2" id="KW-0732">Signal</keyword>
<comment type="caution">
    <text evidence="3">The sequence shown here is derived from an EMBL/GenBank/DDBJ whole genome shotgun (WGS) entry which is preliminary data.</text>
</comment>
<accession>A0A8H4AV43</accession>
<dbReference type="EMBL" id="WTPW01000201">
    <property type="protein sequence ID" value="KAF0536095.1"/>
    <property type="molecule type" value="Genomic_DNA"/>
</dbReference>
<evidence type="ECO:0000256" key="2">
    <source>
        <dbReference type="SAM" id="SignalP"/>
    </source>
</evidence>